<feature type="chain" id="PRO_5043517446" evidence="2">
    <location>
        <begin position="30"/>
        <end position="156"/>
    </location>
</feature>
<evidence type="ECO:0000256" key="1">
    <source>
        <dbReference type="SAM" id="MobiDB-lite"/>
    </source>
</evidence>
<dbReference type="Proteomes" id="UP000735302">
    <property type="component" value="Unassembled WGS sequence"/>
</dbReference>
<evidence type="ECO:0000256" key="2">
    <source>
        <dbReference type="SAM" id="SignalP"/>
    </source>
</evidence>
<organism evidence="3 4">
    <name type="scientific">Plakobranchus ocellatus</name>
    <dbReference type="NCBI Taxonomy" id="259542"/>
    <lineage>
        <taxon>Eukaryota</taxon>
        <taxon>Metazoa</taxon>
        <taxon>Spiralia</taxon>
        <taxon>Lophotrochozoa</taxon>
        <taxon>Mollusca</taxon>
        <taxon>Gastropoda</taxon>
        <taxon>Heterobranchia</taxon>
        <taxon>Euthyneura</taxon>
        <taxon>Panpulmonata</taxon>
        <taxon>Sacoglossa</taxon>
        <taxon>Placobranchoidea</taxon>
        <taxon>Plakobranchidae</taxon>
        <taxon>Plakobranchus</taxon>
    </lineage>
</organism>
<feature type="signal peptide" evidence="2">
    <location>
        <begin position="1"/>
        <end position="29"/>
    </location>
</feature>
<sequence length="156" mass="17590">MTIQWINSLLIIRLLVVRLQMTILAPSSAVSRPWPPLRSTPALSAEDANVKTRVKQLTVEFCPLSSQLWDDDVGDDDDGVAAAAADGDDDDDNDSANYNNDNKILKVEEHKDDYDSYVDDDEIIIIFIHPTCTIPHQYHQIMFLREVDPLDPLINV</sequence>
<feature type="region of interest" description="Disordered" evidence="1">
    <location>
        <begin position="70"/>
        <end position="99"/>
    </location>
</feature>
<keyword evidence="2" id="KW-0732">Signal</keyword>
<reference evidence="3 4" key="1">
    <citation type="journal article" date="2021" name="Elife">
        <title>Chloroplast acquisition without the gene transfer in kleptoplastic sea slugs, Plakobranchus ocellatus.</title>
        <authorList>
            <person name="Maeda T."/>
            <person name="Takahashi S."/>
            <person name="Yoshida T."/>
            <person name="Shimamura S."/>
            <person name="Takaki Y."/>
            <person name="Nagai Y."/>
            <person name="Toyoda A."/>
            <person name="Suzuki Y."/>
            <person name="Arimoto A."/>
            <person name="Ishii H."/>
            <person name="Satoh N."/>
            <person name="Nishiyama T."/>
            <person name="Hasebe M."/>
            <person name="Maruyama T."/>
            <person name="Minagawa J."/>
            <person name="Obokata J."/>
            <person name="Shigenobu S."/>
        </authorList>
    </citation>
    <scope>NUCLEOTIDE SEQUENCE [LARGE SCALE GENOMIC DNA]</scope>
</reference>
<proteinExistence type="predicted"/>
<evidence type="ECO:0000313" key="3">
    <source>
        <dbReference type="EMBL" id="GFO21923.1"/>
    </source>
</evidence>
<accession>A0AAV4BQS2</accession>
<dbReference type="EMBL" id="BLXT01005315">
    <property type="protein sequence ID" value="GFO21923.1"/>
    <property type="molecule type" value="Genomic_DNA"/>
</dbReference>
<gene>
    <name evidence="3" type="ORF">PoB_004842800</name>
</gene>
<evidence type="ECO:0000313" key="4">
    <source>
        <dbReference type="Proteomes" id="UP000735302"/>
    </source>
</evidence>
<protein>
    <submittedName>
        <fullName evidence="3">Uncharacterized protein</fullName>
    </submittedName>
</protein>
<feature type="compositionally biased region" description="Acidic residues" evidence="1">
    <location>
        <begin position="70"/>
        <end position="79"/>
    </location>
</feature>
<name>A0AAV4BQS2_9GAST</name>
<comment type="caution">
    <text evidence="3">The sequence shown here is derived from an EMBL/GenBank/DDBJ whole genome shotgun (WGS) entry which is preliminary data.</text>
</comment>
<dbReference type="AlphaFoldDB" id="A0AAV4BQS2"/>
<keyword evidence="4" id="KW-1185">Reference proteome</keyword>